<evidence type="ECO:0000313" key="3">
    <source>
        <dbReference type="Proteomes" id="UP001222800"/>
    </source>
</evidence>
<keyword evidence="1" id="KW-0812">Transmembrane</keyword>
<gene>
    <name evidence="2" type="ORF">P4S50_05585</name>
</gene>
<dbReference type="RefSeq" id="WP_277733630.1">
    <property type="nucleotide sequence ID" value="NZ_CP120733.1"/>
</dbReference>
<dbReference type="EMBL" id="CP120733">
    <property type="protein sequence ID" value="WFD11548.1"/>
    <property type="molecule type" value="Genomic_DNA"/>
</dbReference>
<evidence type="ECO:0000256" key="1">
    <source>
        <dbReference type="SAM" id="Phobius"/>
    </source>
</evidence>
<accession>A0ABY8EKD8</accession>
<keyword evidence="1" id="KW-1133">Transmembrane helix</keyword>
<sequence>MKKMKWQIKLGSMLLILSAVLYYINYVIFHDLHHMFLFFLEDLAFIPIEVLVVTMIIDRVIEKREKQHLIQKLNIIIGVFFTEAGTEILKFCASNDENVGDIKDELIITNSWSDSDFNKATKLINNHKYSIKIEDVDLEKVKSFLVSKKDFTMRLLENPNLIEHETFTELLNSILHLEQELISRDISTLSKDDIDHMEIDIKRVYKYILIEWVYYMRHLKKKYPYLFVTAIDNNPFKKI</sequence>
<reference evidence="2 3" key="1">
    <citation type="submission" date="2023-03" db="EMBL/GenBank/DDBJ databases">
        <title>Complete genome sequence of Tepidibacter sp. SWIR-1, isolated from a deep-sea hydrothermal vent.</title>
        <authorList>
            <person name="Li X."/>
        </authorList>
    </citation>
    <scope>NUCLEOTIDE SEQUENCE [LARGE SCALE GENOMIC DNA]</scope>
    <source>
        <strain evidence="2 3">SWIR-1</strain>
    </source>
</reference>
<organism evidence="2 3">
    <name type="scientific">Tepidibacter hydrothermalis</name>
    <dbReference type="NCBI Taxonomy" id="3036126"/>
    <lineage>
        <taxon>Bacteria</taxon>
        <taxon>Bacillati</taxon>
        <taxon>Bacillota</taxon>
        <taxon>Clostridia</taxon>
        <taxon>Peptostreptococcales</taxon>
        <taxon>Peptostreptococcaceae</taxon>
        <taxon>Tepidibacter</taxon>
    </lineage>
</organism>
<keyword evidence="3" id="KW-1185">Reference proteome</keyword>
<proteinExistence type="predicted"/>
<keyword evidence="1" id="KW-0472">Membrane</keyword>
<feature type="transmembrane region" description="Helical" evidence="1">
    <location>
        <begin position="12"/>
        <end position="29"/>
    </location>
</feature>
<feature type="transmembrane region" description="Helical" evidence="1">
    <location>
        <begin position="35"/>
        <end position="57"/>
    </location>
</feature>
<evidence type="ECO:0000313" key="2">
    <source>
        <dbReference type="EMBL" id="WFD11548.1"/>
    </source>
</evidence>
<protein>
    <submittedName>
        <fullName evidence="2">Uncharacterized protein</fullName>
    </submittedName>
</protein>
<name>A0ABY8EKD8_9FIRM</name>
<dbReference type="Proteomes" id="UP001222800">
    <property type="component" value="Chromosome"/>
</dbReference>